<keyword evidence="5" id="KW-0571">Peptide transport</keyword>
<keyword evidence="3" id="KW-1003">Cell membrane</keyword>
<accession>A0A068SZ67</accession>
<dbReference type="EMBL" id="HG938354">
    <property type="protein sequence ID" value="CDN51507.1"/>
    <property type="molecule type" value="Genomic_DNA"/>
</dbReference>
<dbReference type="RefSeq" id="WP_041364997.1">
    <property type="nucleotide sequence ID" value="NZ_HG938354.1"/>
</dbReference>
<comment type="subcellular location">
    <subcellularLocation>
        <location evidence="1 9">Cell membrane</location>
        <topology evidence="1 9">Multi-pass membrane protein</topology>
    </subcellularLocation>
</comment>
<comment type="similarity">
    <text evidence="9">Belongs to the binding-protein-dependent transport system permease family.</text>
</comment>
<dbReference type="CDD" id="cd06261">
    <property type="entry name" value="TM_PBP2"/>
    <property type="match status" value="1"/>
</dbReference>
<keyword evidence="12" id="KW-1185">Reference proteome</keyword>
<keyword evidence="6" id="KW-0653">Protein transport</keyword>
<feature type="transmembrane region" description="Helical" evidence="9">
    <location>
        <begin position="95"/>
        <end position="119"/>
    </location>
</feature>
<keyword evidence="2 9" id="KW-0813">Transport</keyword>
<geneLocation type="plasmid" evidence="12">
    <name>II</name>
</geneLocation>
<dbReference type="KEGG" id="ngg:RG540_PA08310"/>
<organism evidence="11 12">
    <name type="scientific">Neorhizobium galegae bv. orientalis str. HAMBI 540</name>
    <dbReference type="NCBI Taxonomy" id="1028800"/>
    <lineage>
        <taxon>Bacteria</taxon>
        <taxon>Pseudomonadati</taxon>
        <taxon>Pseudomonadota</taxon>
        <taxon>Alphaproteobacteria</taxon>
        <taxon>Hyphomicrobiales</taxon>
        <taxon>Rhizobiaceae</taxon>
        <taxon>Rhizobium/Agrobacterium group</taxon>
        <taxon>Neorhizobium</taxon>
    </lineage>
</organism>
<evidence type="ECO:0000313" key="12">
    <source>
        <dbReference type="Proteomes" id="UP000028181"/>
    </source>
</evidence>
<feature type="transmembrane region" description="Helical" evidence="9">
    <location>
        <begin position="61"/>
        <end position="88"/>
    </location>
</feature>
<dbReference type="InterPro" id="IPR050366">
    <property type="entry name" value="BP-dependent_transpt_permease"/>
</dbReference>
<dbReference type="InterPro" id="IPR035906">
    <property type="entry name" value="MetI-like_sf"/>
</dbReference>
<evidence type="ECO:0000259" key="10">
    <source>
        <dbReference type="PROSITE" id="PS50928"/>
    </source>
</evidence>
<dbReference type="PATRIC" id="fig|1028800.3.peg.5457"/>
<dbReference type="GO" id="GO:0015833">
    <property type="term" value="P:peptide transport"/>
    <property type="evidence" value="ECO:0007669"/>
    <property type="project" value="UniProtKB-KW"/>
</dbReference>
<dbReference type="GO" id="GO:0005886">
    <property type="term" value="C:plasma membrane"/>
    <property type="evidence" value="ECO:0007669"/>
    <property type="project" value="UniProtKB-SubCell"/>
</dbReference>
<evidence type="ECO:0000256" key="7">
    <source>
        <dbReference type="ARBA" id="ARBA00022989"/>
    </source>
</evidence>
<keyword evidence="8 9" id="KW-0472">Membrane</keyword>
<evidence type="ECO:0000256" key="4">
    <source>
        <dbReference type="ARBA" id="ARBA00022692"/>
    </source>
</evidence>
<evidence type="ECO:0000256" key="8">
    <source>
        <dbReference type="ARBA" id="ARBA00023136"/>
    </source>
</evidence>
<dbReference type="SUPFAM" id="SSF161098">
    <property type="entry name" value="MetI-like"/>
    <property type="match status" value="1"/>
</dbReference>
<feature type="transmembrane region" description="Helical" evidence="9">
    <location>
        <begin position="181"/>
        <end position="206"/>
    </location>
</feature>
<evidence type="ECO:0000256" key="6">
    <source>
        <dbReference type="ARBA" id="ARBA00022927"/>
    </source>
</evidence>
<gene>
    <name evidence="11" type="primary">nikC</name>
    <name evidence="11" type="ORF">RG540_PA08310</name>
</gene>
<feature type="domain" description="ABC transmembrane type-1" evidence="10">
    <location>
        <begin position="64"/>
        <end position="249"/>
    </location>
</feature>
<dbReference type="GO" id="GO:0055085">
    <property type="term" value="P:transmembrane transport"/>
    <property type="evidence" value="ECO:0007669"/>
    <property type="project" value="InterPro"/>
</dbReference>
<sequence>MPRSIALAALAVFLCVGGFWQPHDPDAVDMLARHSGMTASHLLGTDHLGRDLLSRIMAGGWRTACVILSVGAIGFCAGTLLGTAAAVLGGWREKVILRFCEFFIMVPTLIVALTAAAIFGLSPLSAGLALGLAGVGPHALLAHSLSQRVLGKPFMLAARSLGVAPARMITRHLLPNTLPLMFAYVGNQAGLAAVAYASLAFIGLGADPSKPDWGSMLFEYRVFIFDHPMLMVWPGTAVAMTVSVMNRVFDDGQEGLRFRLVS</sequence>
<proteinExistence type="inferred from homology"/>
<evidence type="ECO:0000256" key="1">
    <source>
        <dbReference type="ARBA" id="ARBA00004651"/>
    </source>
</evidence>
<reference evidence="12" key="1">
    <citation type="journal article" date="2014" name="BMC Genomics">
        <title>Genome sequencing of two Neorhizobium galegae strains reveals a noeT gene responsible for the unusual acetylation of the nodulation factors.</title>
        <authorList>
            <person name="Osterman J."/>
            <person name="Marsh J."/>
            <person name="Laine P.K."/>
            <person name="Zeng Z."/>
            <person name="Alatalo E."/>
            <person name="Sullivan J.T."/>
            <person name="Young J.P."/>
            <person name="Thomas-Oates J."/>
            <person name="Paulin L."/>
            <person name="Lindstrom K."/>
        </authorList>
    </citation>
    <scope>NUCLEOTIDE SEQUENCE [LARGE SCALE GENOMIC DNA]</scope>
    <source>
        <strain evidence="12">HAMBI 540</strain>
    </source>
</reference>
<keyword evidence="7 9" id="KW-1133">Transmembrane helix</keyword>
<feature type="transmembrane region" description="Helical" evidence="9">
    <location>
        <begin position="230"/>
        <end position="249"/>
    </location>
</feature>
<keyword evidence="11" id="KW-0614">Plasmid</keyword>
<dbReference type="Proteomes" id="UP000028181">
    <property type="component" value="Plasmid pHAMBI540a"/>
</dbReference>
<dbReference type="HOGENOM" id="CLU_028518_5_3_5"/>
<dbReference type="PANTHER" id="PTHR43386">
    <property type="entry name" value="OLIGOPEPTIDE TRANSPORT SYSTEM PERMEASE PROTEIN APPC"/>
    <property type="match status" value="1"/>
</dbReference>
<evidence type="ECO:0000256" key="3">
    <source>
        <dbReference type="ARBA" id="ARBA00022475"/>
    </source>
</evidence>
<dbReference type="PANTHER" id="PTHR43386:SF1">
    <property type="entry name" value="D,D-DIPEPTIDE TRANSPORT SYSTEM PERMEASE PROTEIN DDPC-RELATED"/>
    <property type="match status" value="1"/>
</dbReference>
<evidence type="ECO:0000313" key="11">
    <source>
        <dbReference type="EMBL" id="CDN51507.1"/>
    </source>
</evidence>
<dbReference type="eggNOG" id="COG1173">
    <property type="taxonomic scope" value="Bacteria"/>
</dbReference>
<name>A0A068SZ67_NEOGA</name>
<dbReference type="Gene3D" id="1.10.3720.10">
    <property type="entry name" value="MetI-like"/>
    <property type="match status" value="1"/>
</dbReference>
<dbReference type="Pfam" id="PF00528">
    <property type="entry name" value="BPD_transp_1"/>
    <property type="match status" value="1"/>
</dbReference>
<evidence type="ECO:0000256" key="2">
    <source>
        <dbReference type="ARBA" id="ARBA00022448"/>
    </source>
</evidence>
<dbReference type="InterPro" id="IPR000515">
    <property type="entry name" value="MetI-like"/>
</dbReference>
<dbReference type="GeneID" id="24260175"/>
<dbReference type="GO" id="GO:0015031">
    <property type="term" value="P:protein transport"/>
    <property type="evidence" value="ECO:0007669"/>
    <property type="project" value="UniProtKB-KW"/>
</dbReference>
<protein>
    <submittedName>
        <fullName evidence="11">Nickel ABC transporter, permease subunit NikC</fullName>
    </submittedName>
</protein>
<dbReference type="OrthoDB" id="9766870at2"/>
<keyword evidence="4 9" id="KW-0812">Transmembrane</keyword>
<evidence type="ECO:0000256" key="5">
    <source>
        <dbReference type="ARBA" id="ARBA00022856"/>
    </source>
</evidence>
<dbReference type="AlphaFoldDB" id="A0A068SZ67"/>
<feature type="transmembrane region" description="Helical" evidence="9">
    <location>
        <begin position="125"/>
        <end position="145"/>
    </location>
</feature>
<dbReference type="PROSITE" id="PS50928">
    <property type="entry name" value="ABC_TM1"/>
    <property type="match status" value="1"/>
</dbReference>
<evidence type="ECO:0000256" key="9">
    <source>
        <dbReference type="RuleBase" id="RU363032"/>
    </source>
</evidence>